<comment type="similarity">
    <text evidence="2 4">Belongs to the MAK16 family.</text>
</comment>
<evidence type="ECO:0000313" key="7">
    <source>
        <dbReference type="Proteomes" id="UP000274131"/>
    </source>
</evidence>
<sequence>MQSDDLNWNILNKGYCSFKVKTKSQKFCRNEYNLTGLCNRASCPLSNSQYATVREENGICYLYMKVIERSHYPRRLWEKKKLSQNMVKAVEQIDEALIHWSEFVRHKCKARLIRIHQILFRMRKMKLSGRQKKIVPIQRKIERREVRREEKALIAAKLDNAIEKELLNRLREGTYGDLYQFRYLVTVFSNFLYLRHAQRGRQNITRRKSRIKPHIEIEYEDEEPVRARARETN</sequence>
<dbReference type="WBParaSite" id="EVEC_0000562201-mRNA-1">
    <property type="protein sequence ID" value="EVEC_0000562201-mRNA-1"/>
    <property type="gene ID" value="EVEC_0000562201"/>
</dbReference>
<reference evidence="6 7" key="2">
    <citation type="submission" date="2018-10" db="EMBL/GenBank/DDBJ databases">
        <authorList>
            <consortium name="Pathogen Informatics"/>
        </authorList>
    </citation>
    <scope>NUCLEOTIDE SEQUENCE [LARGE SCALE GENOMIC DNA]</scope>
</reference>
<evidence type="ECO:0000256" key="4">
    <source>
        <dbReference type="PIRNR" id="PIRNR003352"/>
    </source>
</evidence>
<dbReference type="Pfam" id="PF04874">
    <property type="entry name" value="Mak16"/>
    <property type="match status" value="1"/>
</dbReference>
<evidence type="ECO:0000256" key="3">
    <source>
        <dbReference type="ARBA" id="ARBA00023242"/>
    </source>
</evidence>
<keyword evidence="7" id="KW-1185">Reference proteome</keyword>
<protein>
    <recommendedName>
        <fullName evidence="4">Protein MAK16 homolog</fullName>
    </recommendedName>
</protein>
<dbReference type="Pfam" id="PF01778">
    <property type="entry name" value="Ribosomal_L28e"/>
    <property type="match status" value="1"/>
</dbReference>
<dbReference type="FunFam" id="3.30.390.110:FF:000001">
    <property type="entry name" value="Protein MAK16 homolog"/>
    <property type="match status" value="1"/>
</dbReference>
<proteinExistence type="inferred from homology"/>
<dbReference type="GO" id="GO:0005730">
    <property type="term" value="C:nucleolus"/>
    <property type="evidence" value="ECO:0007669"/>
    <property type="project" value="UniProtKB-UniRule"/>
</dbReference>
<dbReference type="GO" id="GO:0030687">
    <property type="term" value="C:preribosome, large subunit precursor"/>
    <property type="evidence" value="ECO:0007669"/>
    <property type="project" value="TreeGrafter"/>
</dbReference>
<keyword evidence="3 4" id="KW-0539">Nucleus</keyword>
<dbReference type="InterPro" id="IPR006958">
    <property type="entry name" value="Mak16"/>
</dbReference>
<evidence type="ECO:0000256" key="2">
    <source>
        <dbReference type="ARBA" id="ARBA00005514"/>
    </source>
</evidence>
<evidence type="ECO:0000313" key="6">
    <source>
        <dbReference type="EMBL" id="VDD90482.1"/>
    </source>
</evidence>
<feature type="domain" description="Ribosomal eL28/Mak16" evidence="5">
    <location>
        <begin position="6"/>
        <end position="117"/>
    </location>
</feature>
<dbReference type="InterPro" id="IPR029004">
    <property type="entry name" value="Ribosomal_eL28/Mak16"/>
</dbReference>
<reference evidence="8" key="1">
    <citation type="submission" date="2016-04" db="UniProtKB">
        <authorList>
            <consortium name="WormBaseParasite"/>
        </authorList>
    </citation>
    <scope>IDENTIFICATION</scope>
</reference>
<comment type="subcellular location">
    <subcellularLocation>
        <location evidence="1">Nucleus</location>
    </subcellularLocation>
</comment>
<dbReference type="Proteomes" id="UP000274131">
    <property type="component" value="Unassembled WGS sequence"/>
</dbReference>
<dbReference type="STRING" id="51028.A0A0N4V5V3"/>
<dbReference type="EMBL" id="UXUI01008096">
    <property type="protein sequence ID" value="VDD90482.1"/>
    <property type="molecule type" value="Genomic_DNA"/>
</dbReference>
<dbReference type="PANTHER" id="PTHR23405">
    <property type="entry name" value="MAINTENANCE OF KILLER 16 MAK16 PROTEIN-RELATED"/>
    <property type="match status" value="1"/>
</dbReference>
<gene>
    <name evidence="6" type="ORF">EVEC_LOCUS5233</name>
</gene>
<dbReference type="Gene3D" id="3.30.390.110">
    <property type="match status" value="1"/>
</dbReference>
<dbReference type="AlphaFoldDB" id="A0A0N4V5V3"/>
<dbReference type="PIRSF" id="PIRSF003352">
    <property type="entry name" value="MAK16"/>
    <property type="match status" value="1"/>
</dbReference>
<evidence type="ECO:0000313" key="8">
    <source>
        <dbReference type="WBParaSite" id="EVEC_0000562201-mRNA-1"/>
    </source>
</evidence>
<name>A0A0N4V5V3_ENTVE</name>
<dbReference type="GO" id="GO:0000470">
    <property type="term" value="P:maturation of LSU-rRNA"/>
    <property type="evidence" value="ECO:0007669"/>
    <property type="project" value="TreeGrafter"/>
</dbReference>
<dbReference type="OrthoDB" id="10251342at2759"/>
<dbReference type="PANTHER" id="PTHR23405:SF4">
    <property type="entry name" value="PROTEIN MAK16 HOMOLOG"/>
    <property type="match status" value="1"/>
</dbReference>
<evidence type="ECO:0000256" key="1">
    <source>
        <dbReference type="ARBA" id="ARBA00004123"/>
    </source>
</evidence>
<dbReference type="GO" id="GO:0000460">
    <property type="term" value="P:maturation of 5.8S rRNA"/>
    <property type="evidence" value="ECO:0007669"/>
    <property type="project" value="TreeGrafter"/>
</dbReference>
<organism evidence="8">
    <name type="scientific">Enterobius vermicularis</name>
    <name type="common">Human pinworm</name>
    <dbReference type="NCBI Taxonomy" id="51028"/>
    <lineage>
        <taxon>Eukaryota</taxon>
        <taxon>Metazoa</taxon>
        <taxon>Ecdysozoa</taxon>
        <taxon>Nematoda</taxon>
        <taxon>Chromadorea</taxon>
        <taxon>Rhabditida</taxon>
        <taxon>Spirurina</taxon>
        <taxon>Oxyuridomorpha</taxon>
        <taxon>Oxyuroidea</taxon>
        <taxon>Oxyuridae</taxon>
        <taxon>Enterobius</taxon>
    </lineage>
</organism>
<evidence type="ECO:0000259" key="5">
    <source>
        <dbReference type="Pfam" id="PF01778"/>
    </source>
</evidence>
<accession>A0A0N4V5V3</accession>